<name>A0A1A9KBK7_9PSED</name>
<dbReference type="Pfam" id="PF06199">
    <property type="entry name" value="Phage_tail_2"/>
    <property type="match status" value="1"/>
</dbReference>
<organism evidence="2 3">
    <name type="scientific">Pseudomonas citronellolis</name>
    <dbReference type="NCBI Taxonomy" id="53408"/>
    <lineage>
        <taxon>Bacteria</taxon>
        <taxon>Pseudomonadati</taxon>
        <taxon>Pseudomonadota</taxon>
        <taxon>Gammaproteobacteria</taxon>
        <taxon>Pseudomonadales</taxon>
        <taxon>Pseudomonadaceae</taxon>
        <taxon>Pseudomonas</taxon>
    </lineage>
</organism>
<evidence type="ECO:0000259" key="1">
    <source>
        <dbReference type="SMART" id="SM00635"/>
    </source>
</evidence>
<dbReference type="AlphaFoldDB" id="A0A1A9KBK7"/>
<dbReference type="SMART" id="SM00635">
    <property type="entry name" value="BID_2"/>
    <property type="match status" value="2"/>
</dbReference>
<gene>
    <name evidence="2" type="ORF">A9C11_11010</name>
</gene>
<protein>
    <submittedName>
        <fullName evidence="2">Ig domain-containing protein</fullName>
    </submittedName>
</protein>
<dbReference type="Gene3D" id="2.60.40.1080">
    <property type="match status" value="2"/>
</dbReference>
<dbReference type="InterPro" id="IPR011855">
    <property type="entry name" value="Phgtail_TP901_1"/>
</dbReference>
<dbReference type="Proteomes" id="UP000077748">
    <property type="component" value="Chromosome"/>
</dbReference>
<accession>A0A1A9KBK7</accession>
<reference evidence="2 3" key="1">
    <citation type="submission" date="2016-05" db="EMBL/GenBank/DDBJ databases">
        <title>Genome Sequence of Pseudomonas citronellolis Strain SJTE-3, an Estrogens and Persistent Organic Pollutants degradation strain.</title>
        <authorList>
            <person name="Liang R."/>
        </authorList>
    </citation>
    <scope>NUCLEOTIDE SEQUENCE [LARGE SCALE GENOMIC DNA]</scope>
    <source>
        <strain evidence="2 3">SJTE-3</strain>
    </source>
</reference>
<dbReference type="RefSeq" id="WP_064582673.1">
    <property type="nucleotide sequence ID" value="NZ_CP015878.1"/>
</dbReference>
<feature type="domain" description="BIG2" evidence="1">
    <location>
        <begin position="164"/>
        <end position="241"/>
    </location>
</feature>
<dbReference type="EMBL" id="CP015878">
    <property type="protein sequence ID" value="ANI14480.1"/>
    <property type="molecule type" value="Genomic_DNA"/>
</dbReference>
<sequence length="331" mass="33623">MACKKLKFPGKDVVLEYVIGCSDELPAEIDWLRFGSLRTKEFEISWDTADATDADSVGSLRENLATFQSMTISGDGTVKASGAGAQNLIDLTKHVANPVATGGQPAAWLRMTFPDLTFIAYCLISTLSRSAPYDDVTTYSFEASATASDFGLIVEDTPDADAPDPASIQVVPETLTLTVGEGFNFEGVVLPVGAPQGLRWTSSAPSVAAVNQVSGEVTALSAGSATITAASSVAPGITDTASVTVVPLVQGITVSPTSVSVEEGATQQLTAAVSPVGAASGLVYESAAPGIATVNSTGLVTGVAAGTTTVKITSAARPSVSVTVPVTVTEA</sequence>
<proteinExistence type="predicted"/>
<dbReference type="SUPFAM" id="SSF49373">
    <property type="entry name" value="Invasin/intimin cell-adhesion fragments"/>
    <property type="match status" value="2"/>
</dbReference>
<evidence type="ECO:0000313" key="3">
    <source>
        <dbReference type="Proteomes" id="UP000077748"/>
    </source>
</evidence>
<dbReference type="InterPro" id="IPR008964">
    <property type="entry name" value="Invasin/intimin_cell_adhesion"/>
</dbReference>
<dbReference type="InterPro" id="IPR003343">
    <property type="entry name" value="Big_2"/>
</dbReference>
<dbReference type="Pfam" id="PF02368">
    <property type="entry name" value="Big_2"/>
    <property type="match status" value="2"/>
</dbReference>
<evidence type="ECO:0000313" key="2">
    <source>
        <dbReference type="EMBL" id="ANI14480.1"/>
    </source>
</evidence>
<feature type="domain" description="BIG2" evidence="1">
    <location>
        <begin position="248"/>
        <end position="324"/>
    </location>
</feature>